<evidence type="ECO:0000313" key="2">
    <source>
        <dbReference type="EMBL" id="NUW33682.1"/>
    </source>
</evidence>
<gene>
    <name evidence="2" type="ORF">HTZ77_19910</name>
</gene>
<sequence>MLKRSRLAYAVLGIVVTGVLGGCGGAAEKAPAAAASTPAAADKKQQLESVKADCMKQKGFKYVPYAGPPRKETEQDRKISSGDYQAMRKDREKNGFGVYPAYVYPEEFRREREKSDAAHPDPNLKIQSKLSPAQLDAFHKASDACQAAAAKQVLGLTIKSGMDYFQQRDAARKKAVTSELDSDPRLVELAGAMATCLKNKGYSVADTAPSKMAVRGHISFLEQQDRQGREQHPEEAQSMPKAKKGEEPNYLSPELTPEEAKPYLEKEIKAALDDLECGKDFYAAYAPRETAISQQVNDRFPM</sequence>
<evidence type="ECO:0000256" key="1">
    <source>
        <dbReference type="SAM" id="MobiDB-lite"/>
    </source>
</evidence>
<keyword evidence="3" id="KW-1185">Reference proteome</keyword>
<dbReference type="PROSITE" id="PS51257">
    <property type="entry name" value="PROKAR_LIPOPROTEIN"/>
    <property type="match status" value="1"/>
</dbReference>
<dbReference type="RefSeq" id="WP_175591111.1">
    <property type="nucleotide sequence ID" value="NZ_JABWGN010000007.1"/>
</dbReference>
<name>A0A7Y6I8J2_9ACTN</name>
<protein>
    <recommendedName>
        <fullName evidence="4">Lipoprotein</fullName>
    </recommendedName>
</protein>
<proteinExistence type="predicted"/>
<feature type="compositionally biased region" description="Basic and acidic residues" evidence="1">
    <location>
        <begin position="223"/>
        <end position="235"/>
    </location>
</feature>
<organism evidence="2 3">
    <name type="scientific">Nonomuraea montanisoli</name>
    <dbReference type="NCBI Taxonomy" id="2741721"/>
    <lineage>
        <taxon>Bacteria</taxon>
        <taxon>Bacillati</taxon>
        <taxon>Actinomycetota</taxon>
        <taxon>Actinomycetes</taxon>
        <taxon>Streptosporangiales</taxon>
        <taxon>Streptosporangiaceae</taxon>
        <taxon>Nonomuraea</taxon>
    </lineage>
</organism>
<dbReference type="Proteomes" id="UP000586042">
    <property type="component" value="Unassembled WGS sequence"/>
</dbReference>
<feature type="region of interest" description="Disordered" evidence="1">
    <location>
        <begin position="223"/>
        <end position="261"/>
    </location>
</feature>
<comment type="caution">
    <text evidence="2">The sequence shown here is derived from an EMBL/GenBank/DDBJ whole genome shotgun (WGS) entry which is preliminary data.</text>
</comment>
<reference evidence="2 3" key="1">
    <citation type="submission" date="2020-06" db="EMBL/GenBank/DDBJ databases">
        <title>Nonomuraea sp. SMC257, a novel actinomycete isolated from soil.</title>
        <authorList>
            <person name="Chanama M."/>
        </authorList>
    </citation>
    <scope>NUCLEOTIDE SEQUENCE [LARGE SCALE GENOMIC DNA]</scope>
    <source>
        <strain evidence="2 3">SMC257</strain>
    </source>
</reference>
<accession>A0A7Y6I8J2</accession>
<evidence type="ECO:0008006" key="4">
    <source>
        <dbReference type="Google" id="ProtNLM"/>
    </source>
</evidence>
<dbReference type="EMBL" id="JABWGN010000007">
    <property type="protein sequence ID" value="NUW33682.1"/>
    <property type="molecule type" value="Genomic_DNA"/>
</dbReference>
<dbReference type="AlphaFoldDB" id="A0A7Y6I8J2"/>
<evidence type="ECO:0000313" key="3">
    <source>
        <dbReference type="Proteomes" id="UP000586042"/>
    </source>
</evidence>